<comment type="caution">
    <text evidence="1">The sequence shown here is derived from an EMBL/GenBank/DDBJ whole genome shotgun (WGS) entry which is preliminary data.</text>
</comment>
<evidence type="ECO:0008006" key="3">
    <source>
        <dbReference type="Google" id="ProtNLM"/>
    </source>
</evidence>
<evidence type="ECO:0000313" key="1">
    <source>
        <dbReference type="EMBL" id="MDR9777222.1"/>
    </source>
</evidence>
<dbReference type="RefSeq" id="WP_310865782.1">
    <property type="nucleotide sequence ID" value="NZ_JAVLSF010000036.1"/>
</dbReference>
<organism evidence="1 2">
    <name type="scientific">Rhizobium hidalgonense</name>
    <dbReference type="NCBI Taxonomy" id="1538159"/>
    <lineage>
        <taxon>Bacteria</taxon>
        <taxon>Pseudomonadati</taxon>
        <taxon>Pseudomonadota</taxon>
        <taxon>Alphaproteobacteria</taxon>
        <taxon>Hyphomicrobiales</taxon>
        <taxon>Rhizobiaceae</taxon>
        <taxon>Rhizobium/Agrobacterium group</taxon>
        <taxon>Rhizobium</taxon>
    </lineage>
</organism>
<gene>
    <name evidence="1" type="ORF">RJJ65_32205</name>
</gene>
<dbReference type="AlphaFoldDB" id="A0AAJ2H148"/>
<evidence type="ECO:0000313" key="2">
    <source>
        <dbReference type="Proteomes" id="UP001268610"/>
    </source>
</evidence>
<proteinExistence type="predicted"/>
<dbReference type="EMBL" id="JAVLSF010000036">
    <property type="protein sequence ID" value="MDR9777222.1"/>
    <property type="molecule type" value="Genomic_DNA"/>
</dbReference>
<protein>
    <recommendedName>
        <fullName evidence="3">Nuclease</fullName>
    </recommendedName>
</protein>
<accession>A0AAJ2H148</accession>
<dbReference type="Proteomes" id="UP001268610">
    <property type="component" value="Unassembled WGS sequence"/>
</dbReference>
<sequence>MRRAAKRDISEPEIVSALVQCGFSVYRLNQPVDLLVGHRGRNFLVECKTGNKGYGKSLNENQREFNDGWRGSKVVKLSSAQEAIDWAVAVSSGETA</sequence>
<name>A0AAJ2H148_9HYPH</name>
<reference evidence="1" key="1">
    <citation type="submission" date="2023-04" db="EMBL/GenBank/DDBJ databases">
        <title>Genomic characterization of faba bean (Vicia faba) microsymbionts in Mexican soils.</title>
        <authorList>
            <person name="Rivera Orduna F.N."/>
            <person name="Guevara-Luna J."/>
            <person name="Yan J."/>
            <person name="Arroyo-Herrera I."/>
            <person name="Li Y."/>
            <person name="Vasquez-Murrieta M.S."/>
            <person name="Wang E.T."/>
        </authorList>
    </citation>
    <scope>NUCLEOTIDE SEQUENCE</scope>
    <source>
        <strain evidence="1">CH26</strain>
    </source>
</reference>